<evidence type="ECO:0000313" key="1">
    <source>
        <dbReference type="EMBL" id="MDF3831594.1"/>
    </source>
</evidence>
<sequence>MIVGTGFAGQCMAIKLHEAGFDSILMLERGETVGGTWRDNHYPGAACDIPSHLYSFSFALNPDWSRTYPGQAEIYEYLQATARRYGLIERIRFNTLVSGAAFDAGTQTWRVHTNNGSLRSRYLILGTGGLSEPAIPKLRGIEQFQGTSFHSARWDHGCNLQGKRIAVIGTGASAIQFVPEIAASAGKLSVFQRTPPWIVPRHDRSISNLRKTINRWVPAFMRLNRWRIHWMNELSALGTVVNPKYMEWGEKVARKHMLAQVPDPVLRAKLSPDYVMGCKRILISDTWYPALQRANTELVTTPIERVVPEGVLSADGRLHPADVIIYGTGFQATEALGKLKVHGRMGLELNEAWRFGAEAYVGASVSGFPNLFLITGPNTGLGHNSMVFIIEANVAHIVGALKQARRKGSTVVEVRREVQAEYNRILQQRLKTSVWVTGCKSWYQDKRSGKVTTLWPGFSTQYWARARSFRCDDYLLFAAESRQEP</sequence>
<comment type="caution">
    <text evidence="1">The sequence shown here is derived from an EMBL/GenBank/DDBJ whole genome shotgun (WGS) entry which is preliminary data.</text>
</comment>
<evidence type="ECO:0000313" key="2">
    <source>
        <dbReference type="Proteomes" id="UP001216674"/>
    </source>
</evidence>
<protein>
    <submittedName>
        <fullName evidence="1">NAD(P)/FAD-dependent oxidoreductase</fullName>
    </submittedName>
</protein>
<dbReference type="Gene3D" id="3.50.50.60">
    <property type="entry name" value="FAD/NAD(P)-binding domain"/>
    <property type="match status" value="2"/>
</dbReference>
<dbReference type="PANTHER" id="PTHR42877">
    <property type="entry name" value="L-ORNITHINE N(5)-MONOOXYGENASE-RELATED"/>
    <property type="match status" value="1"/>
</dbReference>
<dbReference type="EMBL" id="JARJLM010000017">
    <property type="protein sequence ID" value="MDF3831594.1"/>
    <property type="molecule type" value="Genomic_DNA"/>
</dbReference>
<accession>A0ABT6AGK3</accession>
<reference evidence="1 2" key="1">
    <citation type="submission" date="2023-03" db="EMBL/GenBank/DDBJ databases">
        <title>Draft assemblies of triclosan tolerant bacteria isolated from returned activated sludge.</title>
        <authorList>
            <person name="Van Hamelsveld S."/>
        </authorList>
    </citation>
    <scope>NUCLEOTIDE SEQUENCE [LARGE SCALE GENOMIC DNA]</scope>
    <source>
        <strain evidence="1 2">GW210010_S58</strain>
    </source>
</reference>
<dbReference type="Proteomes" id="UP001216674">
    <property type="component" value="Unassembled WGS sequence"/>
</dbReference>
<gene>
    <name evidence="1" type="ORF">P3W85_01265</name>
</gene>
<dbReference type="SUPFAM" id="SSF51905">
    <property type="entry name" value="FAD/NAD(P)-binding domain"/>
    <property type="match status" value="2"/>
</dbReference>
<name>A0ABT6AGK3_9BURK</name>
<keyword evidence="2" id="KW-1185">Reference proteome</keyword>
<dbReference type="Pfam" id="PF13738">
    <property type="entry name" value="Pyr_redox_3"/>
    <property type="match status" value="1"/>
</dbReference>
<proteinExistence type="predicted"/>
<dbReference type="InterPro" id="IPR036188">
    <property type="entry name" value="FAD/NAD-bd_sf"/>
</dbReference>
<dbReference type="InterPro" id="IPR051209">
    <property type="entry name" value="FAD-bind_Monooxygenase_sf"/>
</dbReference>
<organism evidence="1 2">
    <name type="scientific">Cupriavidus basilensis</name>
    <dbReference type="NCBI Taxonomy" id="68895"/>
    <lineage>
        <taxon>Bacteria</taxon>
        <taxon>Pseudomonadati</taxon>
        <taxon>Pseudomonadota</taxon>
        <taxon>Betaproteobacteria</taxon>
        <taxon>Burkholderiales</taxon>
        <taxon>Burkholderiaceae</taxon>
        <taxon>Cupriavidus</taxon>
    </lineage>
</organism>
<dbReference type="PANTHER" id="PTHR42877:SF4">
    <property type="entry name" value="FAD_NAD(P)-BINDING DOMAIN-CONTAINING PROTEIN-RELATED"/>
    <property type="match status" value="1"/>
</dbReference>